<protein>
    <recommendedName>
        <fullName evidence="6">Dihydrodipicolinate synthase family protein</fullName>
    </recommendedName>
</protein>
<accession>A0A1Y3BCV1</accession>
<evidence type="ECO:0000313" key="4">
    <source>
        <dbReference type="EMBL" id="OTF78740.1"/>
    </source>
</evidence>
<comment type="caution">
    <text evidence="4">The sequence shown here is derived from an EMBL/GenBank/DDBJ whole genome shotgun (WGS) entry which is preliminary data.</text>
</comment>
<organism evidence="4 5">
    <name type="scientific">Euroglyphus maynei</name>
    <name type="common">Mayne's house dust mite</name>
    <dbReference type="NCBI Taxonomy" id="6958"/>
    <lineage>
        <taxon>Eukaryota</taxon>
        <taxon>Metazoa</taxon>
        <taxon>Ecdysozoa</taxon>
        <taxon>Arthropoda</taxon>
        <taxon>Chelicerata</taxon>
        <taxon>Arachnida</taxon>
        <taxon>Acari</taxon>
        <taxon>Acariformes</taxon>
        <taxon>Sarcoptiformes</taxon>
        <taxon>Astigmata</taxon>
        <taxon>Psoroptidia</taxon>
        <taxon>Analgoidea</taxon>
        <taxon>Pyroglyphidae</taxon>
        <taxon>Pyroglyphinae</taxon>
        <taxon>Euroglyphus</taxon>
    </lineage>
</organism>
<dbReference type="AlphaFoldDB" id="A0A1Y3BCV1"/>
<dbReference type="SUPFAM" id="SSF51569">
    <property type="entry name" value="Aldolase"/>
    <property type="match status" value="1"/>
</dbReference>
<gene>
    <name evidence="4" type="ORF">BLA29_014272</name>
</gene>
<dbReference type="Gene3D" id="3.20.20.70">
    <property type="entry name" value="Aldolase class I"/>
    <property type="match status" value="1"/>
</dbReference>
<dbReference type="InterPro" id="IPR020624">
    <property type="entry name" value="Schiff_base-form_aldolases_CS"/>
</dbReference>
<evidence type="ECO:0008006" key="6">
    <source>
        <dbReference type="Google" id="ProtNLM"/>
    </source>
</evidence>
<evidence type="ECO:0000256" key="2">
    <source>
        <dbReference type="ARBA" id="ARBA00023239"/>
    </source>
</evidence>
<dbReference type="PANTHER" id="PTHR12128">
    <property type="entry name" value="DIHYDRODIPICOLINATE SYNTHASE"/>
    <property type="match status" value="1"/>
</dbReference>
<evidence type="ECO:0000256" key="3">
    <source>
        <dbReference type="ARBA" id="ARBA00023270"/>
    </source>
</evidence>
<dbReference type="EMBL" id="MUJZ01026492">
    <property type="protein sequence ID" value="OTF78740.1"/>
    <property type="molecule type" value="Genomic_DNA"/>
</dbReference>
<keyword evidence="3" id="KW-0704">Schiff base</keyword>
<name>A0A1Y3BCV1_EURMA</name>
<dbReference type="PROSITE" id="PS00665">
    <property type="entry name" value="DHDPS_1"/>
    <property type="match status" value="1"/>
</dbReference>
<evidence type="ECO:0000313" key="5">
    <source>
        <dbReference type="Proteomes" id="UP000194236"/>
    </source>
</evidence>
<dbReference type="GO" id="GO:0016829">
    <property type="term" value="F:lyase activity"/>
    <property type="evidence" value="ECO:0007669"/>
    <property type="project" value="UniProtKB-KW"/>
</dbReference>
<sequence>MESLLKTRKQSIQNFIGPVCAVATAFNESDGQLNTNQIVDYARHLINIGVKGVYILGTTGESFTLTLEEKCHLIRAWNDALLKLEDTEGGKHLLAIVNVSAMS</sequence>
<comment type="subunit">
    <text evidence="1">Homotetramer.</text>
</comment>
<dbReference type="OrthoDB" id="6411333at2759"/>
<proteinExistence type="predicted"/>
<reference evidence="4 5" key="1">
    <citation type="submission" date="2017-03" db="EMBL/GenBank/DDBJ databases">
        <title>Genome Survey of Euroglyphus maynei.</title>
        <authorList>
            <person name="Arlian L.G."/>
            <person name="Morgan M.S."/>
            <person name="Rider S.D."/>
        </authorList>
    </citation>
    <scope>NUCLEOTIDE SEQUENCE [LARGE SCALE GENOMIC DNA]</scope>
    <source>
        <strain evidence="4">Arlian Lab</strain>
        <tissue evidence="4">Whole body</tissue>
    </source>
</reference>
<dbReference type="Proteomes" id="UP000194236">
    <property type="component" value="Unassembled WGS sequence"/>
</dbReference>
<dbReference type="InterPro" id="IPR002220">
    <property type="entry name" value="DapA-like"/>
</dbReference>
<dbReference type="InterPro" id="IPR013785">
    <property type="entry name" value="Aldolase_TIM"/>
</dbReference>
<feature type="non-terminal residue" evidence="4">
    <location>
        <position position="103"/>
    </location>
</feature>
<evidence type="ECO:0000256" key="1">
    <source>
        <dbReference type="ARBA" id="ARBA00011881"/>
    </source>
</evidence>
<keyword evidence="2" id="KW-0456">Lyase</keyword>
<dbReference type="Pfam" id="PF00701">
    <property type="entry name" value="DHDPS"/>
    <property type="match status" value="1"/>
</dbReference>
<keyword evidence="5" id="KW-1185">Reference proteome</keyword>